<evidence type="ECO:0000313" key="2">
    <source>
        <dbReference type="EMBL" id="MBN7811083.1"/>
    </source>
</evidence>
<comment type="caution">
    <text evidence="2">The sequence shown here is derived from an EMBL/GenBank/DDBJ whole genome shotgun (WGS) entry which is preliminary data.</text>
</comment>
<dbReference type="Gene3D" id="3.30.2310.20">
    <property type="entry name" value="RelE-like"/>
    <property type="match status" value="1"/>
</dbReference>
<protein>
    <submittedName>
        <fullName evidence="2">Type II toxin-antitoxin system RelE/ParE family toxin</fullName>
    </submittedName>
</protein>
<proteinExistence type="predicted"/>
<dbReference type="Proteomes" id="UP000664317">
    <property type="component" value="Unassembled WGS sequence"/>
</dbReference>
<accession>A0ABS3C2A1</accession>
<dbReference type="EMBL" id="JAFKCT010000003">
    <property type="protein sequence ID" value="MBN7811083.1"/>
    <property type="molecule type" value="Genomic_DNA"/>
</dbReference>
<dbReference type="NCBIfam" id="TIGR02385">
    <property type="entry name" value="RelE_StbE"/>
    <property type="match status" value="1"/>
</dbReference>
<gene>
    <name evidence="2" type="ORF">J0A68_08955</name>
</gene>
<name>A0ABS3C2A1_9BACT</name>
<evidence type="ECO:0000256" key="1">
    <source>
        <dbReference type="ARBA" id="ARBA00022649"/>
    </source>
</evidence>
<dbReference type="Pfam" id="PF05016">
    <property type="entry name" value="ParE_toxin"/>
    <property type="match status" value="1"/>
</dbReference>
<keyword evidence="3" id="KW-1185">Reference proteome</keyword>
<reference evidence="2 3" key="1">
    <citation type="submission" date="2021-03" db="EMBL/GenBank/DDBJ databases">
        <title>novel species isolated from a fishpond in China.</title>
        <authorList>
            <person name="Lu H."/>
            <person name="Cai Z."/>
        </authorList>
    </citation>
    <scope>NUCLEOTIDE SEQUENCE [LARGE SCALE GENOMIC DNA]</scope>
    <source>
        <strain evidence="2 3">H41</strain>
    </source>
</reference>
<organism evidence="2 3">
    <name type="scientific">Algoriphagus oliviformis</name>
    <dbReference type="NCBI Taxonomy" id="2811231"/>
    <lineage>
        <taxon>Bacteria</taxon>
        <taxon>Pseudomonadati</taxon>
        <taxon>Bacteroidota</taxon>
        <taxon>Cytophagia</taxon>
        <taxon>Cytophagales</taxon>
        <taxon>Cyclobacteriaceae</taxon>
        <taxon>Algoriphagus</taxon>
    </lineage>
</organism>
<keyword evidence="1" id="KW-1277">Toxin-antitoxin system</keyword>
<dbReference type="RefSeq" id="WP_206577867.1">
    <property type="nucleotide sequence ID" value="NZ_JAFKCT010000003.1"/>
</dbReference>
<sequence length="98" mass="11547">MAKKRVVWTAQAENDRIDILTYWRNRNKSSAYSAKLHQLFKEGVLLIQANPTIGKPTNIDGIRSKIVRDYLIFYEEMEDEIVILAIWDNRRNPTKLKI</sequence>
<dbReference type="InterPro" id="IPR007712">
    <property type="entry name" value="RelE/ParE_toxin"/>
</dbReference>
<dbReference type="InterPro" id="IPR035093">
    <property type="entry name" value="RelE/ParE_toxin_dom_sf"/>
</dbReference>
<evidence type="ECO:0000313" key="3">
    <source>
        <dbReference type="Proteomes" id="UP000664317"/>
    </source>
</evidence>